<name>A0A2S1Y6N2_ECOLX</name>
<dbReference type="EMBL" id="UGET01000004">
    <property type="protein sequence ID" value="STL71650.1"/>
    <property type="molecule type" value="Genomic_DNA"/>
</dbReference>
<evidence type="ECO:0000313" key="1">
    <source>
        <dbReference type="EMBL" id="STL71650.1"/>
    </source>
</evidence>
<proteinExistence type="predicted"/>
<reference evidence="1 2" key="1">
    <citation type="submission" date="2018-06" db="EMBL/GenBank/DDBJ databases">
        <authorList>
            <consortium name="Pathogen Informatics"/>
            <person name="Doyle S."/>
        </authorList>
    </citation>
    <scope>NUCLEOTIDE SEQUENCE [LARGE SCALE GENOMIC DNA]</scope>
    <source>
        <strain evidence="1 2">NCTC13148</strain>
    </source>
</reference>
<protein>
    <submittedName>
        <fullName evidence="1">Uncharacterized protein</fullName>
    </submittedName>
</protein>
<organism evidence="1 2">
    <name type="scientific">Escherichia coli</name>
    <dbReference type="NCBI Taxonomy" id="562"/>
    <lineage>
        <taxon>Bacteria</taxon>
        <taxon>Pseudomonadati</taxon>
        <taxon>Pseudomonadota</taxon>
        <taxon>Gammaproteobacteria</taxon>
        <taxon>Enterobacterales</taxon>
        <taxon>Enterobacteriaceae</taxon>
        <taxon>Escherichia</taxon>
    </lineage>
</organism>
<dbReference type="Proteomes" id="UP000254255">
    <property type="component" value="Unassembled WGS sequence"/>
</dbReference>
<sequence>MTPAEFYDVYNIKPAEMLTGETVNNFASRVMAQQTSTSGNTGVWYSQGTATQSKQNQTTSHQLYTY</sequence>
<gene>
    <name evidence="1" type="ORF">NCTC13148_01376</name>
</gene>
<accession>A0A2S1Y6N2</accession>
<evidence type="ECO:0000313" key="2">
    <source>
        <dbReference type="Proteomes" id="UP000254255"/>
    </source>
</evidence>
<dbReference type="AlphaFoldDB" id="A0A2S1Y6N2"/>